<dbReference type="AlphaFoldDB" id="A0A7S3VQ98"/>
<protein>
    <recommendedName>
        <fullName evidence="8">PDEase domain-containing protein</fullName>
    </recommendedName>
</protein>
<feature type="binding site" evidence="5">
    <location>
        <position position="596"/>
    </location>
    <ligand>
        <name>Zn(2+)</name>
        <dbReference type="ChEBI" id="CHEBI:29105"/>
        <label>2</label>
    </ligand>
</feature>
<dbReference type="InterPro" id="IPR002073">
    <property type="entry name" value="PDEase_catalytic_dom"/>
</dbReference>
<feature type="binding site" evidence="5">
    <location>
        <position position="777"/>
    </location>
    <ligand>
        <name>Zn(2+)</name>
        <dbReference type="ChEBI" id="CHEBI:29105"/>
        <label>1</label>
    </ligand>
</feature>
<gene>
    <name evidence="9" type="ORF">DTER00134_LOCUS14869</name>
</gene>
<proteinExistence type="predicted"/>
<feature type="region of interest" description="Disordered" evidence="6">
    <location>
        <begin position="267"/>
        <end position="311"/>
    </location>
</feature>
<accession>A0A7S3VQ98</accession>
<evidence type="ECO:0000256" key="2">
    <source>
        <dbReference type="ARBA" id="ARBA00022801"/>
    </source>
</evidence>
<name>A0A7S3VQ98_DUNTE</name>
<evidence type="ECO:0000256" key="3">
    <source>
        <dbReference type="PIRSR" id="PIRSR623088-1"/>
    </source>
</evidence>
<dbReference type="PROSITE" id="PS51845">
    <property type="entry name" value="PDEASE_I_2"/>
    <property type="match status" value="1"/>
</dbReference>
<feature type="binding site" evidence="5">
    <location>
        <position position="558"/>
    </location>
    <ligand>
        <name>Zn(2+)</name>
        <dbReference type="ChEBI" id="CHEBI:29105"/>
        <label>1</label>
    </ligand>
</feature>
<evidence type="ECO:0000259" key="8">
    <source>
        <dbReference type="PROSITE" id="PS51845"/>
    </source>
</evidence>
<dbReference type="InterPro" id="IPR036971">
    <property type="entry name" value="PDEase_catalytic_dom_sf"/>
</dbReference>
<sequence>MGIPLNCGGGWRLVLGPGVCGLLVAVLCLHKKPGLPAEGSCGNAFICVGLLGLASLLGYVLGHMAQACSRGREGIERQREPSGLGTPACELAHDCEATMNISQALLELLQAGKLPSDKDIAVLQELLEEAQHQDSAHLLQALHATTSAQPDVEENIMYGLGSWSRQLERLSTVNGDGVLGSPFQRHANTPLGHDQDAPVEDILTALLNKHSAFDPPAIQGTPLPLTAAANPVHRERKTGSSLHVRRRAPLARSTTFSHPVLTQEQIAQLARQPPMSSHRQASDSTPSSTICTERSSLATDRSLSSPSGFAGAKQGLLQPQLSGFSHQLSTASSGAFMTSDDWSARLWKVSEELKRTLLRIPSPPSTAHSREAFVWDSAEAFAVQSSQGGGGSGDLKNGPSGIQPLDHAQNRQGLQSMTQAKVLAGEGGERLWLLPSRSAEPRQLCCGMQQAEDAGADDAALRAPLITAYLTEAYPGPRPPPREKVDSLLTQALSCFNFDAFAFNEATDGHPLSVLGFFLLHKSGLMSTFNMHPTKLARFLRKIEAGYRTSVPYHNAIHAADVLQTLHAICTLGGLSQVAAEPLLVLGGYLAAIIHDHEHEGVTNAFHISTGSSLAMCYNDVSPLENHHLSSSFNVIREYDFMPTMSKAEFVSLRKVIVDLVLSTDMAKHLKIVGRISALAAMVSASRQQQASKAMGPSSPTLSLQRKSLSFTRKPSSCDMQPQEPRLSRANTLRRPFDLERVSEGSMCSSKSDGLVPLELDEAKKILLLQVALKCADLGHVAETVDVHLNWVRRLEEEFFQQGDLEKASGLPVSPLFDREHAGVSKSQEGFLSFVASPLFQALVTVLPDAQPLMTGIEDNIRHWKAKEDEQDRQP</sequence>
<feature type="domain" description="PDEase" evidence="8">
    <location>
        <begin position="477"/>
        <end position="871"/>
    </location>
</feature>
<dbReference type="Pfam" id="PF00233">
    <property type="entry name" value="PDEase_I"/>
    <property type="match status" value="1"/>
</dbReference>
<dbReference type="GO" id="GO:0004114">
    <property type="term" value="F:3',5'-cyclic-nucleotide phosphodiesterase activity"/>
    <property type="evidence" value="ECO:0007669"/>
    <property type="project" value="InterPro"/>
</dbReference>
<keyword evidence="1 5" id="KW-0479">Metal-binding</keyword>
<dbReference type="Gene3D" id="1.10.1300.10">
    <property type="entry name" value="3'5'-cyclic nucleotide phosphodiesterase, catalytic domain"/>
    <property type="match status" value="1"/>
</dbReference>
<keyword evidence="7" id="KW-0472">Membrane</keyword>
<keyword evidence="7" id="KW-0812">Transmembrane</keyword>
<dbReference type="GO" id="GO:0046872">
    <property type="term" value="F:metal ion binding"/>
    <property type="evidence" value="ECO:0007669"/>
    <property type="project" value="UniProtKB-KW"/>
</dbReference>
<feature type="binding site" evidence="5">
    <location>
        <position position="596"/>
    </location>
    <ligand>
        <name>Zn(2+)</name>
        <dbReference type="ChEBI" id="CHEBI:29105"/>
        <label>1</label>
    </ligand>
</feature>
<dbReference type="PRINTS" id="PR00387">
    <property type="entry name" value="PDIESTERASE1"/>
</dbReference>
<dbReference type="InterPro" id="IPR023088">
    <property type="entry name" value="PDEase"/>
</dbReference>
<dbReference type="EMBL" id="HBIP01024716">
    <property type="protein sequence ID" value="CAE0499796.1"/>
    <property type="molecule type" value="Transcribed_RNA"/>
</dbReference>
<keyword evidence="7" id="KW-1133">Transmembrane helix</keyword>
<feature type="active site" description="Proton donor" evidence="3">
    <location>
        <position position="554"/>
    </location>
</feature>
<feature type="transmembrane region" description="Helical" evidence="7">
    <location>
        <begin position="12"/>
        <end position="29"/>
    </location>
</feature>
<feature type="transmembrane region" description="Helical" evidence="7">
    <location>
        <begin position="41"/>
        <end position="62"/>
    </location>
</feature>
<dbReference type="PANTHER" id="PTHR11347">
    <property type="entry name" value="CYCLIC NUCLEOTIDE PHOSPHODIESTERASE"/>
    <property type="match status" value="1"/>
</dbReference>
<reference evidence="9" key="1">
    <citation type="submission" date="2021-01" db="EMBL/GenBank/DDBJ databases">
        <authorList>
            <person name="Corre E."/>
            <person name="Pelletier E."/>
            <person name="Niang G."/>
            <person name="Scheremetjew M."/>
            <person name="Finn R."/>
            <person name="Kale V."/>
            <person name="Holt S."/>
            <person name="Cochrane G."/>
            <person name="Meng A."/>
            <person name="Brown T."/>
            <person name="Cohen L."/>
        </authorList>
    </citation>
    <scope>NUCLEOTIDE SEQUENCE</scope>
    <source>
        <strain evidence="9">CCMP1320</strain>
    </source>
</reference>
<evidence type="ECO:0000256" key="7">
    <source>
        <dbReference type="SAM" id="Phobius"/>
    </source>
</evidence>
<feature type="binding site" evidence="5">
    <location>
        <position position="595"/>
    </location>
    <ligand>
        <name>Zn(2+)</name>
        <dbReference type="ChEBI" id="CHEBI:29105"/>
        <label>1</label>
    </ligand>
</feature>
<evidence type="ECO:0000256" key="1">
    <source>
        <dbReference type="ARBA" id="ARBA00022723"/>
    </source>
</evidence>
<evidence type="ECO:0000313" key="9">
    <source>
        <dbReference type="EMBL" id="CAE0499796.1"/>
    </source>
</evidence>
<feature type="binding site" evidence="4">
    <location>
        <position position="828"/>
    </location>
    <ligand>
        <name>AMP</name>
        <dbReference type="ChEBI" id="CHEBI:456215"/>
    </ligand>
</feature>
<dbReference type="SUPFAM" id="SSF109604">
    <property type="entry name" value="HD-domain/PDEase-like"/>
    <property type="match status" value="1"/>
</dbReference>
<dbReference type="InterPro" id="IPR003607">
    <property type="entry name" value="HD/PDEase_dom"/>
</dbReference>
<organism evidence="9">
    <name type="scientific">Dunaliella tertiolecta</name>
    <name type="common">Green alga</name>
    <dbReference type="NCBI Taxonomy" id="3047"/>
    <lineage>
        <taxon>Eukaryota</taxon>
        <taxon>Viridiplantae</taxon>
        <taxon>Chlorophyta</taxon>
        <taxon>core chlorophytes</taxon>
        <taxon>Chlorophyceae</taxon>
        <taxon>CS clade</taxon>
        <taxon>Chlamydomonadales</taxon>
        <taxon>Dunaliellaceae</taxon>
        <taxon>Dunaliella</taxon>
    </lineage>
</organism>
<dbReference type="CDD" id="cd00077">
    <property type="entry name" value="HDc"/>
    <property type="match status" value="1"/>
</dbReference>
<keyword evidence="2" id="KW-0378">Hydrolase</keyword>
<feature type="binding site" evidence="4">
    <location>
        <position position="596"/>
    </location>
    <ligand>
        <name>AMP</name>
        <dbReference type="ChEBI" id="CHEBI:456215"/>
    </ligand>
</feature>
<evidence type="ECO:0000256" key="5">
    <source>
        <dbReference type="PIRSR" id="PIRSR623088-3"/>
    </source>
</evidence>
<feature type="binding site" evidence="4">
    <location>
        <position position="777"/>
    </location>
    <ligand>
        <name>AMP</name>
        <dbReference type="ChEBI" id="CHEBI:456215"/>
    </ligand>
</feature>
<evidence type="ECO:0000256" key="6">
    <source>
        <dbReference type="SAM" id="MobiDB-lite"/>
    </source>
</evidence>
<feature type="compositionally biased region" description="Polar residues" evidence="6">
    <location>
        <begin position="274"/>
        <end position="307"/>
    </location>
</feature>
<feature type="binding site" evidence="4">
    <location>
        <begin position="554"/>
        <end position="558"/>
    </location>
    <ligand>
        <name>AMP</name>
        <dbReference type="ChEBI" id="CHEBI:456215"/>
    </ligand>
</feature>
<dbReference type="GO" id="GO:0007165">
    <property type="term" value="P:signal transduction"/>
    <property type="evidence" value="ECO:0007669"/>
    <property type="project" value="InterPro"/>
</dbReference>
<evidence type="ECO:0000256" key="4">
    <source>
        <dbReference type="PIRSR" id="PIRSR623088-2"/>
    </source>
</evidence>